<name>A0ABV8A871_9DEIO</name>
<accession>A0ABV8A871</accession>
<dbReference type="Gene3D" id="1.10.760.10">
    <property type="entry name" value="Cytochrome c-like domain"/>
    <property type="match status" value="1"/>
</dbReference>
<keyword evidence="1" id="KW-0813">Transport</keyword>
<dbReference type="EMBL" id="JBHRZF010000091">
    <property type="protein sequence ID" value="MFC3860682.1"/>
    <property type="molecule type" value="Genomic_DNA"/>
</dbReference>
<reference evidence="10" key="1">
    <citation type="journal article" date="2019" name="Int. J. Syst. Evol. Microbiol.">
        <title>The Global Catalogue of Microorganisms (GCM) 10K type strain sequencing project: providing services to taxonomists for standard genome sequencing and annotation.</title>
        <authorList>
            <consortium name="The Broad Institute Genomics Platform"/>
            <consortium name="The Broad Institute Genome Sequencing Center for Infectious Disease"/>
            <person name="Wu L."/>
            <person name="Ma J."/>
        </authorList>
    </citation>
    <scope>NUCLEOTIDE SEQUENCE [LARGE SCALE GENOMIC DNA]</scope>
    <source>
        <strain evidence="10">CCTCC AB 2013263</strain>
    </source>
</reference>
<dbReference type="RefSeq" id="WP_380076848.1">
    <property type="nucleotide sequence ID" value="NZ_JBHRZF010000091.1"/>
</dbReference>
<evidence type="ECO:0000313" key="9">
    <source>
        <dbReference type="EMBL" id="MFC3860682.1"/>
    </source>
</evidence>
<proteinExistence type="predicted"/>
<comment type="caution">
    <text evidence="9">The sequence shown here is derived from an EMBL/GenBank/DDBJ whole genome shotgun (WGS) entry which is preliminary data.</text>
</comment>
<feature type="chain" id="PRO_5045455897" evidence="7">
    <location>
        <begin position="20"/>
        <end position="103"/>
    </location>
</feature>
<dbReference type="InterPro" id="IPR009056">
    <property type="entry name" value="Cyt_c-like_dom"/>
</dbReference>
<keyword evidence="7" id="KW-0732">Signal</keyword>
<evidence type="ECO:0000256" key="2">
    <source>
        <dbReference type="ARBA" id="ARBA00022617"/>
    </source>
</evidence>
<evidence type="ECO:0000256" key="4">
    <source>
        <dbReference type="ARBA" id="ARBA00022982"/>
    </source>
</evidence>
<evidence type="ECO:0000256" key="5">
    <source>
        <dbReference type="ARBA" id="ARBA00023004"/>
    </source>
</evidence>
<protein>
    <submittedName>
        <fullName evidence="9">C-type cytochrome</fullName>
    </submittedName>
</protein>
<evidence type="ECO:0000256" key="6">
    <source>
        <dbReference type="PROSITE-ProRule" id="PRU00433"/>
    </source>
</evidence>
<dbReference type="Proteomes" id="UP001595748">
    <property type="component" value="Unassembled WGS sequence"/>
</dbReference>
<keyword evidence="3 6" id="KW-0479">Metal-binding</keyword>
<feature type="signal peptide" evidence="7">
    <location>
        <begin position="1"/>
        <end position="19"/>
    </location>
</feature>
<keyword evidence="10" id="KW-1185">Reference proteome</keyword>
<feature type="domain" description="Cytochrome c" evidence="8">
    <location>
        <begin position="21"/>
        <end position="102"/>
    </location>
</feature>
<keyword evidence="4" id="KW-0249">Electron transport</keyword>
<dbReference type="Pfam" id="PF13442">
    <property type="entry name" value="Cytochrome_CBB3"/>
    <property type="match status" value="1"/>
</dbReference>
<evidence type="ECO:0000256" key="1">
    <source>
        <dbReference type="ARBA" id="ARBA00022448"/>
    </source>
</evidence>
<dbReference type="InterPro" id="IPR036909">
    <property type="entry name" value="Cyt_c-like_dom_sf"/>
</dbReference>
<evidence type="ECO:0000259" key="8">
    <source>
        <dbReference type="PROSITE" id="PS51007"/>
    </source>
</evidence>
<gene>
    <name evidence="9" type="ORF">ACFOPQ_07895</name>
</gene>
<dbReference type="SUPFAM" id="SSF46626">
    <property type="entry name" value="Cytochrome c"/>
    <property type="match status" value="1"/>
</dbReference>
<organism evidence="9 10">
    <name type="scientific">Deinococcus antarcticus</name>
    <dbReference type="NCBI Taxonomy" id="1298767"/>
    <lineage>
        <taxon>Bacteria</taxon>
        <taxon>Thermotogati</taxon>
        <taxon>Deinococcota</taxon>
        <taxon>Deinococci</taxon>
        <taxon>Deinococcales</taxon>
        <taxon>Deinococcaceae</taxon>
        <taxon>Deinococcus</taxon>
    </lineage>
</organism>
<evidence type="ECO:0000256" key="7">
    <source>
        <dbReference type="SAM" id="SignalP"/>
    </source>
</evidence>
<keyword evidence="2 6" id="KW-0349">Heme</keyword>
<keyword evidence="5 6" id="KW-0408">Iron</keyword>
<sequence length="103" mass="11098">MKKWILTTATFTFLTVASAAPTVAAGKKLYDTSCAGCHGPKAQGGIGPSLKDASKWKADLFKRALKQGKDDKGVALKAMMPKFPKLTDDEMKSLQMHLKAVTK</sequence>
<evidence type="ECO:0000256" key="3">
    <source>
        <dbReference type="ARBA" id="ARBA00022723"/>
    </source>
</evidence>
<dbReference type="InterPro" id="IPR051811">
    <property type="entry name" value="Cytochrome_c550/c551-like"/>
</dbReference>
<evidence type="ECO:0000313" key="10">
    <source>
        <dbReference type="Proteomes" id="UP001595748"/>
    </source>
</evidence>
<dbReference type="PANTHER" id="PTHR37823">
    <property type="entry name" value="CYTOCHROME C-553-LIKE"/>
    <property type="match status" value="1"/>
</dbReference>
<dbReference type="PROSITE" id="PS51007">
    <property type="entry name" value="CYTC"/>
    <property type="match status" value="1"/>
</dbReference>